<dbReference type="GO" id="GO:0003729">
    <property type="term" value="F:mRNA binding"/>
    <property type="evidence" value="ECO:0007669"/>
    <property type="project" value="TreeGrafter"/>
</dbReference>
<dbReference type="InterPro" id="IPR039659">
    <property type="entry name" value="SPT5"/>
</dbReference>
<dbReference type="PANTHER" id="PTHR11125">
    <property type="entry name" value="SUPPRESSOR OF TY 5"/>
    <property type="match status" value="1"/>
</dbReference>
<dbReference type="HOGENOM" id="CLU_017202_0_0_1"/>
<dbReference type="PANTHER" id="PTHR11125:SF7">
    <property type="entry name" value="TRANSCRIPTION ELONGATION FACTOR SPT5"/>
    <property type="match status" value="1"/>
</dbReference>
<dbReference type="AlphaFoldDB" id="A0A067NB64"/>
<dbReference type="InterPro" id="IPR005100">
    <property type="entry name" value="NGN-domain"/>
</dbReference>
<organism evidence="2 3">
    <name type="scientific">Pleurotus ostreatus (strain PC15)</name>
    <name type="common">Oyster mushroom</name>
    <dbReference type="NCBI Taxonomy" id="1137138"/>
    <lineage>
        <taxon>Eukaryota</taxon>
        <taxon>Fungi</taxon>
        <taxon>Dikarya</taxon>
        <taxon>Basidiomycota</taxon>
        <taxon>Agaricomycotina</taxon>
        <taxon>Agaricomycetes</taxon>
        <taxon>Agaricomycetidae</taxon>
        <taxon>Agaricales</taxon>
        <taxon>Pleurotineae</taxon>
        <taxon>Pleurotaceae</taxon>
        <taxon>Pleurotus</taxon>
    </lineage>
</organism>
<dbReference type="VEuPathDB" id="FungiDB:PLEOSDRAFT_1107999"/>
<dbReference type="InParanoid" id="A0A067NB64"/>
<dbReference type="GO" id="GO:0032044">
    <property type="term" value="C:DSIF complex"/>
    <property type="evidence" value="ECO:0007669"/>
    <property type="project" value="TreeGrafter"/>
</dbReference>
<evidence type="ECO:0000313" key="2">
    <source>
        <dbReference type="EMBL" id="KDQ25094.1"/>
    </source>
</evidence>
<dbReference type="OrthoDB" id="3093812at2759"/>
<sequence>MRPYRDVRFNFISLRSRIVPTQSFRYLLSLTSRPGWKTQMMMTTDDIDTDSFISDEPETPSSHLITNRHHTDPLEFWNTDAESMVNAIVDQRKKHTDGWKATVAYLPSITDGDIWKVAVTPGCELSVVTTIFNKVSALKIDGVDSAFYREGISGVVYVEARNYGAALTVLMGINNVWLRYYKAEGGPVDLVPISERLALLSMVKNFVSEVEKPANEQRRFVRIRDRTRYRHNLGIIVNYNMDARHALVLVVPRELTGTRRRLAAPPVLKMDPSVKEGGPSSDRALFTSDGIGNLETVSSDGQYLSGLEVRRIDVDQLVYHDIHPTAHELDMFEATGHTEICKFVNQARDLQIRQGEKFEVTQGPWKGFKGIVEEGVATDPALSVRMKGRYWWEDVEVPKEDLAYAGPQGSTTTVIAGPYTGLKGRICKYLHHTTVISPDTDAEQTIDVRVSDVQRTVDLGDEVEIILGTLKGRSGFYVGVDKAKARIYLDEPANARGKEAQQAIGRMVSIPFGCIRTPPDTRNARIIAQCSQSGPTPFQLPPNTRNPQDIQAMYTGDPFRGLEVVIVDHPLKGYEGYVVGSCLVNPPNDSNSNGGDDRSMEDTEDTAILEFEVNKLNNITCFTARLSARHLQEKYSKLPIMEAIHLPPHLRAPDPASPVPMAMTPCPDIDRSESSWPEVTHEYTRDVTSAAHRFTHHWLRNPVMMHKKFQILILHTLFDDGSYRTDNAASGYTVVTEALDRWSERIFVKMGEERNLTTKKILLKKIIPDNRFLRHSERVIVIGEDMAGNDYMIGMVGWVNESPYALDEGVQLVALAESPGFAYVREVNLCRTGAPALWKGALYN</sequence>
<reference evidence="3" key="1">
    <citation type="journal article" date="2014" name="Proc. Natl. Acad. Sci. U.S.A.">
        <title>Extensive sampling of basidiomycete genomes demonstrates inadequacy of the white-rot/brown-rot paradigm for wood decay fungi.</title>
        <authorList>
            <person name="Riley R."/>
            <person name="Salamov A.A."/>
            <person name="Brown D.W."/>
            <person name="Nagy L.G."/>
            <person name="Floudas D."/>
            <person name="Held B.W."/>
            <person name="Levasseur A."/>
            <person name="Lombard V."/>
            <person name="Morin E."/>
            <person name="Otillar R."/>
            <person name="Lindquist E.A."/>
            <person name="Sun H."/>
            <person name="LaButti K.M."/>
            <person name="Schmutz J."/>
            <person name="Jabbour D."/>
            <person name="Luo H."/>
            <person name="Baker S.E."/>
            <person name="Pisabarro A.G."/>
            <person name="Walton J.D."/>
            <person name="Blanchette R.A."/>
            <person name="Henrissat B."/>
            <person name="Martin F."/>
            <person name="Cullen D."/>
            <person name="Hibbett D.S."/>
            <person name="Grigoriev I.V."/>
        </authorList>
    </citation>
    <scope>NUCLEOTIDE SEQUENCE [LARGE SCALE GENOMIC DNA]</scope>
    <source>
        <strain evidence="3">PC15</strain>
    </source>
</reference>
<feature type="domain" description="NGN" evidence="1">
    <location>
        <begin position="114"/>
        <end position="178"/>
    </location>
</feature>
<name>A0A067NB64_PLEO1</name>
<dbReference type="GO" id="GO:0006357">
    <property type="term" value="P:regulation of transcription by RNA polymerase II"/>
    <property type="evidence" value="ECO:0007669"/>
    <property type="project" value="InterPro"/>
</dbReference>
<protein>
    <recommendedName>
        <fullName evidence="1">NGN domain-containing protein</fullName>
    </recommendedName>
</protein>
<dbReference type="Gene3D" id="3.30.70.940">
    <property type="entry name" value="NusG, N-terminal domain"/>
    <property type="match status" value="1"/>
</dbReference>
<dbReference type="Proteomes" id="UP000027073">
    <property type="component" value="Unassembled WGS sequence"/>
</dbReference>
<proteinExistence type="predicted"/>
<accession>A0A067NB64</accession>
<evidence type="ECO:0000259" key="1">
    <source>
        <dbReference type="Pfam" id="PF03439"/>
    </source>
</evidence>
<dbReference type="STRING" id="1137138.A0A067NB64"/>
<dbReference type="InterPro" id="IPR036735">
    <property type="entry name" value="NGN_dom_sf"/>
</dbReference>
<evidence type="ECO:0000313" key="3">
    <source>
        <dbReference type="Proteomes" id="UP000027073"/>
    </source>
</evidence>
<dbReference type="Pfam" id="PF03439">
    <property type="entry name" value="Spt5-NGN"/>
    <property type="match status" value="1"/>
</dbReference>
<dbReference type="GO" id="GO:0032784">
    <property type="term" value="P:regulation of DNA-templated transcription elongation"/>
    <property type="evidence" value="ECO:0007669"/>
    <property type="project" value="InterPro"/>
</dbReference>
<dbReference type="EMBL" id="KL198011">
    <property type="protein sequence ID" value="KDQ25094.1"/>
    <property type="molecule type" value="Genomic_DNA"/>
</dbReference>
<gene>
    <name evidence="2" type="ORF">PLEOSDRAFT_1107999</name>
</gene>
<dbReference type="GO" id="GO:0006368">
    <property type="term" value="P:transcription elongation by RNA polymerase II"/>
    <property type="evidence" value="ECO:0007669"/>
    <property type="project" value="TreeGrafter"/>
</dbReference>